<comment type="similarity">
    <text evidence="1">Belongs to the PhzF family.</text>
</comment>
<accession>A0A660E567</accession>
<dbReference type="AlphaFoldDB" id="A0A660E567"/>
<name>A0A660E567_9LACO</name>
<evidence type="ECO:0000256" key="1">
    <source>
        <dbReference type="ARBA" id="ARBA00008270"/>
    </source>
</evidence>
<keyword evidence="5" id="KW-1185">Reference proteome</keyword>
<dbReference type="InterPro" id="IPR003719">
    <property type="entry name" value="Phenazine_PhzF-like"/>
</dbReference>
<sequence length="260" mass="29129">MKFYLVDAFNDEVFKGNPAAVYVLTKWPSATTMQKIALEHHLSETAFTVKNGDHYDLRWFTPEQEIDLCGHASLATAYVLFNYYEPDATELHFQTQKGPLAATRQGDQYGLDFPSLMPEPIENEPTFAAAMGAKPTAAYLARDLFLVYDDAETVRHMQPDLAKVKALQNGLGVIVTAPDTTFDFVSRAFYPKLQVDEDPVTGSAHSNLIPYWAQRLHKRQLHAQQASARVGVLDCEWHDDRVTMSGRAVLFATGENTLDV</sequence>
<organism evidence="4 5">
    <name type="scientific">Lactiplantibacillus mudanjiangensis</name>
    <dbReference type="NCBI Taxonomy" id="1296538"/>
    <lineage>
        <taxon>Bacteria</taxon>
        <taxon>Bacillati</taxon>
        <taxon>Bacillota</taxon>
        <taxon>Bacilli</taxon>
        <taxon>Lactobacillales</taxon>
        <taxon>Lactobacillaceae</taxon>
        <taxon>Lactiplantibacillus</taxon>
    </lineage>
</organism>
<evidence type="ECO:0000313" key="5">
    <source>
        <dbReference type="Proteomes" id="UP000289996"/>
    </source>
</evidence>
<dbReference type="GO" id="GO:0005737">
    <property type="term" value="C:cytoplasm"/>
    <property type="evidence" value="ECO:0007669"/>
    <property type="project" value="TreeGrafter"/>
</dbReference>
<proteinExistence type="inferred from homology"/>
<dbReference type="NCBIfam" id="TIGR00654">
    <property type="entry name" value="PhzF_family"/>
    <property type="match status" value="1"/>
</dbReference>
<evidence type="ECO:0000256" key="3">
    <source>
        <dbReference type="PIRSR" id="PIRSR016184-1"/>
    </source>
</evidence>
<dbReference type="PANTHER" id="PTHR13774">
    <property type="entry name" value="PHENAZINE BIOSYNTHESIS PROTEIN"/>
    <property type="match status" value="1"/>
</dbReference>
<dbReference type="Proteomes" id="UP000289996">
    <property type="component" value="Unassembled WGS sequence"/>
</dbReference>
<evidence type="ECO:0000313" key="4">
    <source>
        <dbReference type="EMBL" id="VDG27308.1"/>
    </source>
</evidence>
<dbReference type="SUPFAM" id="SSF54506">
    <property type="entry name" value="Diaminopimelate epimerase-like"/>
    <property type="match status" value="1"/>
</dbReference>
<protein>
    <submittedName>
        <fullName evidence="4">Phenazine biosynthesis protein [Lactobacillus mucosae LM1]</fullName>
    </submittedName>
</protein>
<dbReference type="RefSeq" id="WP_130851357.1">
    <property type="nucleotide sequence ID" value="NZ_UYIG01000013.1"/>
</dbReference>
<reference evidence="4 5" key="1">
    <citation type="submission" date="2018-11" db="EMBL/GenBank/DDBJ databases">
        <authorList>
            <person name="Wuyts S."/>
        </authorList>
    </citation>
    <scope>NUCLEOTIDE SEQUENCE [LARGE SCALE GENOMIC DNA]</scope>
    <source>
        <strain evidence="4">Lactobacillus mudanjiangensis AMBF249</strain>
    </source>
</reference>
<dbReference type="Gene3D" id="3.10.310.10">
    <property type="entry name" value="Diaminopimelate Epimerase, Chain A, domain 1"/>
    <property type="match status" value="2"/>
</dbReference>
<dbReference type="OrthoDB" id="9788221at2"/>
<dbReference type="EMBL" id="UYIG01000013">
    <property type="protein sequence ID" value="VDG27308.1"/>
    <property type="molecule type" value="Genomic_DNA"/>
</dbReference>
<gene>
    <name evidence="4" type="ORF">MUDAN_MDHGFNIF_02204</name>
</gene>
<dbReference type="PIRSF" id="PIRSF016184">
    <property type="entry name" value="PhzC_PhzF"/>
    <property type="match status" value="1"/>
</dbReference>
<dbReference type="GO" id="GO:0016853">
    <property type="term" value="F:isomerase activity"/>
    <property type="evidence" value="ECO:0007669"/>
    <property type="project" value="UniProtKB-KW"/>
</dbReference>
<evidence type="ECO:0000256" key="2">
    <source>
        <dbReference type="ARBA" id="ARBA00023235"/>
    </source>
</evidence>
<dbReference type="Pfam" id="PF02567">
    <property type="entry name" value="PhzC-PhzF"/>
    <property type="match status" value="1"/>
</dbReference>
<feature type="active site" evidence="3">
    <location>
        <position position="44"/>
    </location>
</feature>
<dbReference type="PANTHER" id="PTHR13774:SF17">
    <property type="entry name" value="PHENAZINE BIOSYNTHESIS-LIKE DOMAIN-CONTAINING PROTEIN"/>
    <property type="match status" value="1"/>
</dbReference>
<keyword evidence="2" id="KW-0413">Isomerase</keyword>